<organism evidence="4 5">
    <name type="scientific">Papaver somniferum</name>
    <name type="common">Opium poppy</name>
    <dbReference type="NCBI Taxonomy" id="3469"/>
    <lineage>
        <taxon>Eukaryota</taxon>
        <taxon>Viridiplantae</taxon>
        <taxon>Streptophyta</taxon>
        <taxon>Embryophyta</taxon>
        <taxon>Tracheophyta</taxon>
        <taxon>Spermatophyta</taxon>
        <taxon>Magnoliopsida</taxon>
        <taxon>Ranunculales</taxon>
        <taxon>Papaveraceae</taxon>
        <taxon>Papaveroideae</taxon>
        <taxon>Papaver</taxon>
    </lineage>
</organism>
<dbReference type="Gene3D" id="3.40.50.2300">
    <property type="match status" value="1"/>
</dbReference>
<dbReference type="EMBL" id="CM010717">
    <property type="protein sequence ID" value="RZC56424.1"/>
    <property type="molecule type" value="Genomic_DNA"/>
</dbReference>
<dbReference type="STRING" id="3469.A0A4Y7J5K8"/>
<accession>A0A4Y7J5K8</accession>
<dbReference type="SUPFAM" id="SSF53098">
    <property type="entry name" value="Ribonuclease H-like"/>
    <property type="match status" value="1"/>
</dbReference>
<dbReference type="InterPro" id="IPR014811">
    <property type="entry name" value="ArgoL1"/>
</dbReference>
<dbReference type="Pfam" id="PF02170">
    <property type="entry name" value="PAZ"/>
    <property type="match status" value="1"/>
</dbReference>
<dbReference type="Pfam" id="PF02171">
    <property type="entry name" value="Piwi"/>
    <property type="match status" value="1"/>
</dbReference>
<comment type="similarity">
    <text evidence="1">Belongs to the argonaute family. Ago subfamily.</text>
</comment>
<dbReference type="SMART" id="SM01163">
    <property type="entry name" value="DUF1785"/>
    <property type="match status" value="1"/>
</dbReference>
<dbReference type="Gene3D" id="2.170.260.10">
    <property type="entry name" value="paz domain"/>
    <property type="match status" value="1"/>
</dbReference>
<name>A0A4Y7J5K8_PAPSO</name>
<dbReference type="InterPro" id="IPR003100">
    <property type="entry name" value="PAZ_dom"/>
</dbReference>
<dbReference type="Proteomes" id="UP000316621">
    <property type="component" value="Chromosome 3"/>
</dbReference>
<feature type="domain" description="PAZ" evidence="2">
    <location>
        <begin position="246"/>
        <end position="345"/>
    </location>
</feature>
<dbReference type="SUPFAM" id="SSF101690">
    <property type="entry name" value="PAZ domain"/>
    <property type="match status" value="1"/>
</dbReference>
<evidence type="ECO:0000259" key="2">
    <source>
        <dbReference type="PROSITE" id="PS50821"/>
    </source>
</evidence>
<dbReference type="CDD" id="cd02846">
    <property type="entry name" value="PAZ_argonaute_like"/>
    <property type="match status" value="1"/>
</dbReference>
<dbReference type="Gene3D" id="3.30.420.10">
    <property type="entry name" value="Ribonuclease H-like superfamily/Ribonuclease H"/>
    <property type="match status" value="1"/>
</dbReference>
<dbReference type="InterPro" id="IPR036085">
    <property type="entry name" value="PAZ_dom_sf"/>
</dbReference>
<dbReference type="PROSITE" id="PS50821">
    <property type="entry name" value="PAZ"/>
    <property type="match status" value="1"/>
</dbReference>
<keyword evidence="5" id="KW-1185">Reference proteome</keyword>
<dbReference type="Pfam" id="PF08699">
    <property type="entry name" value="ArgoL1"/>
    <property type="match status" value="1"/>
</dbReference>
<dbReference type="GO" id="GO:0003723">
    <property type="term" value="F:RNA binding"/>
    <property type="evidence" value="ECO:0007669"/>
    <property type="project" value="InterPro"/>
</dbReference>
<reference evidence="4 5" key="1">
    <citation type="journal article" date="2018" name="Science">
        <title>The opium poppy genome and morphinan production.</title>
        <authorList>
            <person name="Guo L."/>
            <person name="Winzer T."/>
            <person name="Yang X."/>
            <person name="Li Y."/>
            <person name="Ning Z."/>
            <person name="He Z."/>
            <person name="Teodor R."/>
            <person name="Lu Y."/>
            <person name="Bowser T.A."/>
            <person name="Graham I.A."/>
            <person name="Ye K."/>
        </authorList>
    </citation>
    <scope>NUCLEOTIDE SEQUENCE [LARGE SCALE GENOMIC DNA]</scope>
    <source>
        <strain evidence="5">cv. HN1</strain>
        <tissue evidence="4">Leaves</tissue>
    </source>
</reference>
<proteinExistence type="inferred from homology"/>
<dbReference type="InterPro" id="IPR012337">
    <property type="entry name" value="RNaseH-like_sf"/>
</dbReference>
<protein>
    <submittedName>
        <fullName evidence="4">Uncharacterized protein</fullName>
    </submittedName>
</protein>
<evidence type="ECO:0000259" key="3">
    <source>
        <dbReference type="PROSITE" id="PS50822"/>
    </source>
</evidence>
<dbReference type="Gramene" id="RZC56424">
    <property type="protein sequence ID" value="RZC56424"/>
    <property type="gene ID" value="C5167_015271"/>
</dbReference>
<dbReference type="PROSITE" id="PS50822">
    <property type="entry name" value="PIWI"/>
    <property type="match status" value="1"/>
</dbReference>
<evidence type="ECO:0000313" key="4">
    <source>
        <dbReference type="EMBL" id="RZC56424.1"/>
    </source>
</evidence>
<dbReference type="InterPro" id="IPR036397">
    <property type="entry name" value="RNaseH_sf"/>
</dbReference>
<dbReference type="InterPro" id="IPR003165">
    <property type="entry name" value="Piwi"/>
</dbReference>
<dbReference type="AlphaFoldDB" id="A0A4Y7J5K8"/>
<evidence type="ECO:0000256" key="1">
    <source>
        <dbReference type="ARBA" id="ARBA00008201"/>
    </source>
</evidence>
<evidence type="ECO:0000313" key="5">
    <source>
        <dbReference type="Proteomes" id="UP000316621"/>
    </source>
</evidence>
<feature type="domain" description="Piwi" evidence="3">
    <location>
        <begin position="480"/>
        <end position="564"/>
    </location>
</feature>
<gene>
    <name evidence="4" type="ORF">C5167_015271</name>
</gene>
<dbReference type="PANTHER" id="PTHR22891">
    <property type="entry name" value="EUKARYOTIC TRANSLATION INITIATION FACTOR 2C"/>
    <property type="match status" value="1"/>
</dbReference>
<sequence>MRISRAHSSYPWTKYLFDSFQPLVLSHSLRNSSEENLSRHGNSSSVESSKWFVVLASKIDSCSWGFLFQVVEIKTLKYHKQKNNGSHGFDSPSEIECKRLKRCSYQAAKMFKVEIRFARKIPMKAIGLSLKGCNREGAIDALRVLDVILKQQATERGCLLIRQFFYRGDVRNFVSVGDGITGVRGFHSSFRDTQSGLALNMDVSTSMTFTPGPVLLTNQRVTDPHQIDWGSSLNFFFNLISLSCMPNMRFQAKRMLKNMLIKVKHNNMEFKIKGLSEKPCKDFFLMKMRDEDCKNEVKTFELTVYDYFTKHRKLELTTSEYMPCIDVGRPKKPNYIPLESQASRAYQISDTFKHVYGLFNIIRLFNFINIRYDADPSLSACGVSIEKQLIPVEGHVLGTPGLKVNNVDCFPDNGKWNYCGQAIVNFSALWDTSNLSRELINGARNKGVQMDPPHWLIEEDYQSRRLPPIARVERMSGPWKNKCLSEEGIATQCLTPAKINDLYITNVLLKINNKLGGKNSLLAVEHVPRIPVISETPTIILGMDVSHAAPGRSDVPSIAAQTAVRKKQIKKQQEEDEKEQDSEIKKQLIHKYEFLIFFVYVSSLTSETKLRVLI</sequence>